<evidence type="ECO:0000313" key="2">
    <source>
        <dbReference type="EMBL" id="KAJ8884092.1"/>
    </source>
</evidence>
<accession>A0ABQ9HIL5</accession>
<name>A0ABQ9HIL5_9NEOP</name>
<proteinExistence type="predicted"/>
<evidence type="ECO:0000256" key="1">
    <source>
        <dbReference type="SAM" id="MobiDB-lite"/>
    </source>
</evidence>
<evidence type="ECO:0008006" key="4">
    <source>
        <dbReference type="Google" id="ProtNLM"/>
    </source>
</evidence>
<sequence>MKMNWKRGMMEGRHREEQHGYRQGRSTIGLIIAVQQLTEEKYEYGEDLVMVLMDVVNTFNSVKRSKSWLGTGIVVLPTTGVPKLPPSPPPRGSKTFSG</sequence>
<keyword evidence="3" id="KW-1185">Reference proteome</keyword>
<evidence type="ECO:0000313" key="3">
    <source>
        <dbReference type="Proteomes" id="UP001159363"/>
    </source>
</evidence>
<feature type="region of interest" description="Disordered" evidence="1">
    <location>
        <begin position="1"/>
        <end position="21"/>
    </location>
</feature>
<dbReference type="EMBL" id="JARBHB010000005">
    <property type="protein sequence ID" value="KAJ8884092.1"/>
    <property type="molecule type" value="Genomic_DNA"/>
</dbReference>
<organism evidence="2 3">
    <name type="scientific">Dryococelus australis</name>
    <dbReference type="NCBI Taxonomy" id="614101"/>
    <lineage>
        <taxon>Eukaryota</taxon>
        <taxon>Metazoa</taxon>
        <taxon>Ecdysozoa</taxon>
        <taxon>Arthropoda</taxon>
        <taxon>Hexapoda</taxon>
        <taxon>Insecta</taxon>
        <taxon>Pterygota</taxon>
        <taxon>Neoptera</taxon>
        <taxon>Polyneoptera</taxon>
        <taxon>Phasmatodea</taxon>
        <taxon>Verophasmatodea</taxon>
        <taxon>Anareolatae</taxon>
        <taxon>Phasmatidae</taxon>
        <taxon>Eurycanthinae</taxon>
        <taxon>Dryococelus</taxon>
    </lineage>
</organism>
<protein>
    <recommendedName>
        <fullName evidence="4">Reverse transcriptase domain-containing protein</fullName>
    </recommendedName>
</protein>
<reference evidence="2 3" key="1">
    <citation type="submission" date="2023-02" db="EMBL/GenBank/DDBJ databases">
        <title>LHISI_Scaffold_Assembly.</title>
        <authorList>
            <person name="Stuart O.P."/>
            <person name="Cleave R."/>
            <person name="Magrath M.J.L."/>
            <person name="Mikheyev A.S."/>
        </authorList>
    </citation>
    <scope>NUCLEOTIDE SEQUENCE [LARGE SCALE GENOMIC DNA]</scope>
    <source>
        <strain evidence="2">Daus_M_001</strain>
        <tissue evidence="2">Leg muscle</tissue>
    </source>
</reference>
<dbReference type="Proteomes" id="UP001159363">
    <property type="component" value="Chromosome 4"/>
</dbReference>
<feature type="compositionally biased region" description="Basic and acidic residues" evidence="1">
    <location>
        <begin position="8"/>
        <end position="20"/>
    </location>
</feature>
<gene>
    <name evidence="2" type="ORF">PR048_015949</name>
</gene>
<comment type="caution">
    <text evidence="2">The sequence shown here is derived from an EMBL/GenBank/DDBJ whole genome shotgun (WGS) entry which is preliminary data.</text>
</comment>